<organism evidence="3 4">
    <name type="scientific">Nicrophorus vespilloides</name>
    <name type="common">Boreal carrion beetle</name>
    <dbReference type="NCBI Taxonomy" id="110193"/>
    <lineage>
        <taxon>Eukaryota</taxon>
        <taxon>Metazoa</taxon>
        <taxon>Ecdysozoa</taxon>
        <taxon>Arthropoda</taxon>
        <taxon>Hexapoda</taxon>
        <taxon>Insecta</taxon>
        <taxon>Pterygota</taxon>
        <taxon>Neoptera</taxon>
        <taxon>Endopterygota</taxon>
        <taxon>Coleoptera</taxon>
        <taxon>Polyphaga</taxon>
        <taxon>Staphyliniformia</taxon>
        <taxon>Silphidae</taxon>
        <taxon>Nicrophorinae</taxon>
        <taxon>Nicrophorus</taxon>
    </lineage>
</organism>
<accession>A0ABM1M8S8</accession>
<dbReference type="SUPFAM" id="SSF52540">
    <property type="entry name" value="P-loop containing nucleoside triphosphate hydrolases"/>
    <property type="match status" value="1"/>
</dbReference>
<dbReference type="InterPro" id="IPR003578">
    <property type="entry name" value="Small_GTPase_Rho"/>
</dbReference>
<dbReference type="Proteomes" id="UP000695000">
    <property type="component" value="Unplaced"/>
</dbReference>
<dbReference type="RefSeq" id="XP_017770978.1">
    <property type="nucleotide sequence ID" value="XM_017915489.1"/>
</dbReference>
<dbReference type="PROSITE" id="PS51421">
    <property type="entry name" value="RAS"/>
    <property type="match status" value="1"/>
</dbReference>
<name>A0ABM1M8S8_NICVS</name>
<gene>
    <name evidence="4" type="primary">LOC108558546</name>
</gene>
<protein>
    <submittedName>
        <fullName evidence="4">Ras-like GTP-binding protein RhoL</fullName>
    </submittedName>
</protein>
<dbReference type="SMART" id="SM00175">
    <property type="entry name" value="RAB"/>
    <property type="match status" value="1"/>
</dbReference>
<dbReference type="PANTHER" id="PTHR24072">
    <property type="entry name" value="RHO FAMILY GTPASE"/>
    <property type="match status" value="1"/>
</dbReference>
<dbReference type="GeneID" id="108558546"/>
<keyword evidence="2" id="KW-0342">GTP-binding</keyword>
<evidence type="ECO:0000313" key="3">
    <source>
        <dbReference type="Proteomes" id="UP000695000"/>
    </source>
</evidence>
<dbReference type="PROSITE" id="PS51419">
    <property type="entry name" value="RAB"/>
    <property type="match status" value="1"/>
</dbReference>
<dbReference type="InterPro" id="IPR027417">
    <property type="entry name" value="P-loop_NTPase"/>
</dbReference>
<evidence type="ECO:0000313" key="4">
    <source>
        <dbReference type="RefSeq" id="XP_017770978.1"/>
    </source>
</evidence>
<dbReference type="NCBIfam" id="TIGR00231">
    <property type="entry name" value="small_GTP"/>
    <property type="match status" value="1"/>
</dbReference>
<dbReference type="PROSITE" id="PS51420">
    <property type="entry name" value="RHO"/>
    <property type="match status" value="1"/>
</dbReference>
<reference evidence="4" key="1">
    <citation type="submission" date="2025-08" db="UniProtKB">
        <authorList>
            <consortium name="RefSeq"/>
        </authorList>
    </citation>
    <scope>IDENTIFICATION</scope>
    <source>
        <tissue evidence="4">Whole Larva</tissue>
    </source>
</reference>
<evidence type="ECO:0000256" key="1">
    <source>
        <dbReference type="ARBA" id="ARBA00022741"/>
    </source>
</evidence>
<evidence type="ECO:0000256" key="2">
    <source>
        <dbReference type="ARBA" id="ARBA00023134"/>
    </source>
</evidence>
<dbReference type="InterPro" id="IPR005225">
    <property type="entry name" value="Small_GTP-bd"/>
</dbReference>
<proteinExistence type="predicted"/>
<dbReference type="Gene3D" id="3.40.50.300">
    <property type="entry name" value="P-loop containing nucleotide triphosphate hydrolases"/>
    <property type="match status" value="1"/>
</dbReference>
<sequence length="179" mass="20563">MEKLIRIMVVGDGNTGKTCMLFAYKEKKYDDTHPSTVFDTYSMDLDIDGKPHKMILTDTAGQEEYDKIRVLAYKECNVFVLCYSVDSRTSFNSVLSKWSQELRYFRPKCIIILAATKIDLRQSNQDCVTEAEGLEMQKQIKANDYVECSSKLMLNVDAVFQKAVIAQIRQKKKKKCSVL</sequence>
<dbReference type="InterPro" id="IPR001806">
    <property type="entry name" value="Small_GTPase"/>
</dbReference>
<dbReference type="CDD" id="cd00157">
    <property type="entry name" value="Rho"/>
    <property type="match status" value="1"/>
</dbReference>
<keyword evidence="3" id="KW-1185">Reference proteome</keyword>
<dbReference type="SMART" id="SM00174">
    <property type="entry name" value="RHO"/>
    <property type="match status" value="1"/>
</dbReference>
<dbReference type="SMART" id="SM00173">
    <property type="entry name" value="RAS"/>
    <property type="match status" value="1"/>
</dbReference>
<dbReference type="PRINTS" id="PR00449">
    <property type="entry name" value="RASTRNSFRMNG"/>
</dbReference>
<keyword evidence="1" id="KW-0547">Nucleotide-binding</keyword>
<dbReference type="Pfam" id="PF00071">
    <property type="entry name" value="Ras"/>
    <property type="match status" value="1"/>
</dbReference>